<dbReference type="AlphaFoldDB" id="A0A512C3R6"/>
<dbReference type="EMBL" id="BJYU01000230">
    <property type="protein sequence ID" value="GEO18697.1"/>
    <property type="molecule type" value="Genomic_DNA"/>
</dbReference>
<name>A0A512C3R6_9HYPH</name>
<comment type="caution">
    <text evidence="1">The sequence shown here is derived from an EMBL/GenBank/DDBJ whole genome shotgun (WGS) entry which is preliminary data.</text>
</comment>
<protein>
    <submittedName>
        <fullName evidence="1">Uncharacterized protein</fullName>
    </submittedName>
</protein>
<dbReference type="Proteomes" id="UP000321085">
    <property type="component" value="Unassembled WGS sequence"/>
</dbReference>
<gene>
    <name evidence="1" type="ORF">MAE02_63930</name>
</gene>
<accession>A0A512C3R6</accession>
<proteinExistence type="predicted"/>
<evidence type="ECO:0000313" key="1">
    <source>
        <dbReference type="EMBL" id="GEO18697.1"/>
    </source>
</evidence>
<keyword evidence="2" id="KW-1185">Reference proteome</keyword>
<sequence>MRHMIRRSGWYATSRDEERRKRIELNVDQNWPLMVKDAGNGWSSAGAVILNKQLQIIYLGRCTLRASGRVAYQSMAVFCRTQHTTWPKGSRLPSAGAFLC</sequence>
<organism evidence="1 2">
    <name type="scientific">Microvirga aerophila</name>
    <dbReference type="NCBI Taxonomy" id="670291"/>
    <lineage>
        <taxon>Bacteria</taxon>
        <taxon>Pseudomonadati</taxon>
        <taxon>Pseudomonadota</taxon>
        <taxon>Alphaproteobacteria</taxon>
        <taxon>Hyphomicrobiales</taxon>
        <taxon>Methylobacteriaceae</taxon>
        <taxon>Microvirga</taxon>
    </lineage>
</organism>
<reference evidence="1 2" key="1">
    <citation type="submission" date="2019-07" db="EMBL/GenBank/DDBJ databases">
        <title>Whole genome shotgun sequence of Microvirga aerophila NBRC 106136.</title>
        <authorList>
            <person name="Hosoyama A."/>
            <person name="Uohara A."/>
            <person name="Ohji S."/>
            <person name="Ichikawa N."/>
        </authorList>
    </citation>
    <scope>NUCLEOTIDE SEQUENCE [LARGE SCALE GENOMIC DNA]</scope>
    <source>
        <strain evidence="1 2">NBRC 106136</strain>
    </source>
</reference>
<evidence type="ECO:0000313" key="2">
    <source>
        <dbReference type="Proteomes" id="UP000321085"/>
    </source>
</evidence>